<dbReference type="AlphaFoldDB" id="A0A9P8FM88"/>
<proteinExistence type="predicted"/>
<evidence type="ECO:0000313" key="4">
    <source>
        <dbReference type="Proteomes" id="UP000729357"/>
    </source>
</evidence>
<comment type="caution">
    <text evidence="3">The sequence shown here is derived from an EMBL/GenBank/DDBJ whole genome shotgun (WGS) entry which is preliminary data.</text>
</comment>
<keyword evidence="4" id="KW-1185">Reference proteome</keyword>
<feature type="transmembrane region" description="Helical" evidence="2">
    <location>
        <begin position="290"/>
        <end position="309"/>
    </location>
</feature>
<feature type="compositionally biased region" description="Basic and acidic residues" evidence="1">
    <location>
        <begin position="395"/>
        <end position="407"/>
    </location>
</feature>
<dbReference type="Proteomes" id="UP000729357">
    <property type="component" value="Unassembled WGS sequence"/>
</dbReference>
<feature type="region of interest" description="Disordered" evidence="1">
    <location>
        <begin position="394"/>
        <end position="447"/>
    </location>
</feature>
<accession>A0A9P8FM88</accession>
<reference evidence="3" key="2">
    <citation type="submission" date="2021-08" db="EMBL/GenBank/DDBJ databases">
        <authorList>
            <person name="Gostincar C."/>
            <person name="Sun X."/>
            <person name="Song Z."/>
            <person name="Gunde-Cimerman N."/>
        </authorList>
    </citation>
    <scope>NUCLEOTIDE SEQUENCE</scope>
    <source>
        <strain evidence="3">EXF-9298</strain>
    </source>
</reference>
<gene>
    <name evidence="3" type="ORF">KCU98_g10487</name>
</gene>
<protein>
    <submittedName>
        <fullName evidence="3">Uncharacterized protein</fullName>
    </submittedName>
</protein>
<dbReference type="EMBL" id="JAHFXS010001559">
    <property type="protein sequence ID" value="KAG9976803.1"/>
    <property type="molecule type" value="Genomic_DNA"/>
</dbReference>
<evidence type="ECO:0000256" key="1">
    <source>
        <dbReference type="SAM" id="MobiDB-lite"/>
    </source>
</evidence>
<organism evidence="3 4">
    <name type="scientific">Aureobasidium melanogenum</name>
    <name type="common">Aureobasidium pullulans var. melanogenum</name>
    <dbReference type="NCBI Taxonomy" id="46634"/>
    <lineage>
        <taxon>Eukaryota</taxon>
        <taxon>Fungi</taxon>
        <taxon>Dikarya</taxon>
        <taxon>Ascomycota</taxon>
        <taxon>Pezizomycotina</taxon>
        <taxon>Dothideomycetes</taxon>
        <taxon>Dothideomycetidae</taxon>
        <taxon>Dothideales</taxon>
        <taxon>Saccotheciaceae</taxon>
        <taxon>Aureobasidium</taxon>
    </lineage>
</organism>
<sequence>MVSFKDITGALGTILGYLGAEVAEESVFERLLWPQRYYNDLNLIILLRLVFLMPSGGPLHRAALETLTDFQKNGLYLGKTRGNMLGTAFYSRLDVSYFARTLTGQENAAKETRNGFFVRISRSLAHGHATRQDDHEKLLSDLKVDKRAHIPMHQMCIRRSRTSRESVVVSEDKLTWKCFIGVVASELTAIIAAAVAGTYTHTTWLAVYFVLPLLFKIISFGTSVRREGLKVASDDESEVETIFELDDLNHGLFLIQGPDDLVRQFFRHYGHPIRGVDITANRWREIMSMALVYLFVAYFPAGLIALLWLNDDAQALWLSYQLYIVFVMHVSRLLGLNGCSRTECIARHLKKGKEVILSDSTGASVSFRAETVWLQNVTEGRKVVADKIAAHKRMDKSDGDTSDHDTIGDGLINKQIGEDRSPSSRAETLEGADKTDAEEVARSRNAD</sequence>
<keyword evidence="2" id="KW-0472">Membrane</keyword>
<feature type="compositionally biased region" description="Basic and acidic residues" evidence="1">
    <location>
        <begin position="416"/>
        <end position="447"/>
    </location>
</feature>
<keyword evidence="2" id="KW-0812">Transmembrane</keyword>
<name>A0A9P8FM88_AURME</name>
<keyword evidence="2" id="KW-1133">Transmembrane helix</keyword>
<feature type="transmembrane region" description="Helical" evidence="2">
    <location>
        <begin position="205"/>
        <end position="224"/>
    </location>
</feature>
<feature type="transmembrane region" description="Helical" evidence="2">
    <location>
        <begin position="178"/>
        <end position="199"/>
    </location>
</feature>
<evidence type="ECO:0000256" key="2">
    <source>
        <dbReference type="SAM" id="Phobius"/>
    </source>
</evidence>
<feature type="non-terminal residue" evidence="3">
    <location>
        <position position="447"/>
    </location>
</feature>
<evidence type="ECO:0000313" key="3">
    <source>
        <dbReference type="EMBL" id="KAG9976803.1"/>
    </source>
</evidence>
<reference evidence="3" key="1">
    <citation type="journal article" date="2021" name="J Fungi (Basel)">
        <title>Virulence traits and population genomics of the black yeast Aureobasidium melanogenum.</title>
        <authorList>
            <person name="Cernosa A."/>
            <person name="Sun X."/>
            <person name="Gostincar C."/>
            <person name="Fang C."/>
            <person name="Gunde-Cimerman N."/>
            <person name="Song Z."/>
        </authorList>
    </citation>
    <scope>NUCLEOTIDE SEQUENCE</scope>
    <source>
        <strain evidence="3">EXF-9298</strain>
    </source>
</reference>
<feature type="transmembrane region" description="Helical" evidence="2">
    <location>
        <begin position="315"/>
        <end position="334"/>
    </location>
</feature>